<evidence type="ECO:0000313" key="1">
    <source>
        <dbReference type="EMBL" id="GAA1965984.1"/>
    </source>
</evidence>
<protein>
    <submittedName>
        <fullName evidence="1">Uncharacterized protein</fullName>
    </submittedName>
</protein>
<dbReference type="EMBL" id="BAAAQM010000011">
    <property type="protein sequence ID" value="GAA1965984.1"/>
    <property type="molecule type" value="Genomic_DNA"/>
</dbReference>
<evidence type="ECO:0000313" key="2">
    <source>
        <dbReference type="Proteomes" id="UP001499854"/>
    </source>
</evidence>
<reference evidence="2" key="1">
    <citation type="journal article" date="2019" name="Int. J. Syst. Evol. Microbiol.">
        <title>The Global Catalogue of Microorganisms (GCM) 10K type strain sequencing project: providing services to taxonomists for standard genome sequencing and annotation.</title>
        <authorList>
            <consortium name="The Broad Institute Genomics Platform"/>
            <consortium name="The Broad Institute Genome Sequencing Center for Infectious Disease"/>
            <person name="Wu L."/>
            <person name="Ma J."/>
        </authorList>
    </citation>
    <scope>NUCLEOTIDE SEQUENCE [LARGE SCALE GENOMIC DNA]</scope>
    <source>
        <strain evidence="2">JCM 16013</strain>
    </source>
</reference>
<name>A0ABP5CQ77_9ACTN</name>
<accession>A0ABP5CQ77</accession>
<keyword evidence="2" id="KW-1185">Reference proteome</keyword>
<dbReference type="Proteomes" id="UP001499854">
    <property type="component" value="Unassembled WGS sequence"/>
</dbReference>
<sequence>MPMPCHGENPEPCAACTHTPSTDLPDKQETVPLIFFSVGAVVLGAGGGAEVGGLAVEAGGACVEAGALAGWEGFEAVPPAGGLSGPAAGCCAPGGTGAEPPGAGALDAEYVPGAVLVTAT</sequence>
<gene>
    <name evidence="1" type="ORF">GCM10009838_24560</name>
</gene>
<organism evidence="1 2">
    <name type="scientific">Catenulispora subtropica</name>
    <dbReference type="NCBI Taxonomy" id="450798"/>
    <lineage>
        <taxon>Bacteria</taxon>
        <taxon>Bacillati</taxon>
        <taxon>Actinomycetota</taxon>
        <taxon>Actinomycetes</taxon>
        <taxon>Catenulisporales</taxon>
        <taxon>Catenulisporaceae</taxon>
        <taxon>Catenulispora</taxon>
    </lineage>
</organism>
<comment type="caution">
    <text evidence="1">The sequence shown here is derived from an EMBL/GenBank/DDBJ whole genome shotgun (WGS) entry which is preliminary data.</text>
</comment>
<proteinExistence type="predicted"/>